<dbReference type="RefSeq" id="WP_307233686.1">
    <property type="nucleotide sequence ID" value="NZ_JAUSVF010000002.1"/>
</dbReference>
<sequence>MSRKDRLKNIFDEAVEELAAANSEEERRDPAGPVRTMALTLGRMEEETNALKQAIRAGEQVVDLDPKTIDASFIRDRMGEDAIEPDDELVRSIAEGGQEVPILVRVHPSKPNRYQVAYGHRRLQAAQLLGRPVKAIIRPLEDRELVVAQGIENSARQNLSYIERALFAYALEERGFERPIVMQALSTDKTELSKMISVVRQIPHRLVHSIGNAPSIGRRRWLALAELVPSRPNSSLESVVTAPSFKTATSDTRFELVFAYLTDKASKKNTATRWTADGSGRIAADIRSGGRSYTLAFKAEDATSFGAFVAEKLDTLYTEFKQKQSGD</sequence>
<evidence type="ECO:0000313" key="3">
    <source>
        <dbReference type="EMBL" id="MDQ0322123.1"/>
    </source>
</evidence>
<dbReference type="InterPro" id="IPR003115">
    <property type="entry name" value="ParB_N"/>
</dbReference>
<accession>A0ABU0BV61</accession>
<dbReference type="PANTHER" id="PTHR33375">
    <property type="entry name" value="CHROMOSOME-PARTITIONING PROTEIN PARB-RELATED"/>
    <property type="match status" value="1"/>
</dbReference>
<proteinExistence type="inferred from homology"/>
<dbReference type="NCBIfam" id="TIGR00180">
    <property type="entry name" value="parB_part"/>
    <property type="match status" value="1"/>
</dbReference>
<evidence type="ECO:0000313" key="4">
    <source>
        <dbReference type="Proteomes" id="UP001230207"/>
    </source>
</evidence>
<dbReference type="InterPro" id="IPR050336">
    <property type="entry name" value="Chromosome_partition/occlusion"/>
</dbReference>
<dbReference type="Gene3D" id="3.90.1530.30">
    <property type="match status" value="1"/>
</dbReference>
<dbReference type="Proteomes" id="UP001230207">
    <property type="component" value="Unassembled WGS sequence"/>
</dbReference>
<dbReference type="NCBIfam" id="TIGR03454">
    <property type="entry name" value="partition_RepB"/>
    <property type="match status" value="1"/>
</dbReference>
<dbReference type="SUPFAM" id="SSF110849">
    <property type="entry name" value="ParB/Sulfiredoxin"/>
    <property type="match status" value="1"/>
</dbReference>
<gene>
    <name evidence="3" type="ORF">QO002_004329</name>
</gene>
<dbReference type="PANTHER" id="PTHR33375:SF1">
    <property type="entry name" value="CHROMOSOME-PARTITIONING PROTEIN PARB-RELATED"/>
    <property type="match status" value="1"/>
</dbReference>
<dbReference type="SMART" id="SM00470">
    <property type="entry name" value="ParB"/>
    <property type="match status" value="1"/>
</dbReference>
<comment type="caution">
    <text evidence="3">The sequence shown here is derived from an EMBL/GenBank/DDBJ whole genome shotgun (WGS) entry which is preliminary data.</text>
</comment>
<dbReference type="InterPro" id="IPR011111">
    <property type="entry name" value="Plasmid_RepB"/>
</dbReference>
<dbReference type="InterPro" id="IPR017819">
    <property type="entry name" value="Plasmid_partition_RepB"/>
</dbReference>
<dbReference type="CDD" id="cd16405">
    <property type="entry name" value="RepB_like_N"/>
    <property type="match status" value="1"/>
</dbReference>
<dbReference type="EMBL" id="JAUSVF010000002">
    <property type="protein sequence ID" value="MDQ0322123.1"/>
    <property type="molecule type" value="Genomic_DNA"/>
</dbReference>
<feature type="domain" description="ParB-like N-terminal" evidence="2">
    <location>
        <begin position="62"/>
        <end position="154"/>
    </location>
</feature>
<keyword evidence="4" id="KW-1185">Reference proteome</keyword>
<dbReference type="Pfam" id="PF07506">
    <property type="entry name" value="RepB"/>
    <property type="match status" value="1"/>
</dbReference>
<dbReference type="Pfam" id="PF02195">
    <property type="entry name" value="ParB_N"/>
    <property type="match status" value="1"/>
</dbReference>
<protein>
    <submittedName>
        <fullName evidence="3">ParB family chromosome partitioning protein</fullName>
    </submittedName>
</protein>
<dbReference type="SUPFAM" id="SSF109709">
    <property type="entry name" value="KorB DNA-binding domain-like"/>
    <property type="match status" value="1"/>
</dbReference>
<evidence type="ECO:0000256" key="1">
    <source>
        <dbReference type="ARBA" id="ARBA00006295"/>
    </source>
</evidence>
<reference evidence="3 4" key="1">
    <citation type="submission" date="2023-07" db="EMBL/GenBank/DDBJ databases">
        <title>Genomic Encyclopedia of Type Strains, Phase IV (KMG-IV): sequencing the most valuable type-strain genomes for metagenomic binning, comparative biology and taxonomic classification.</title>
        <authorList>
            <person name="Goeker M."/>
        </authorList>
    </citation>
    <scope>NUCLEOTIDE SEQUENCE [LARGE SCALE GENOMIC DNA]</scope>
    <source>
        <strain evidence="3 4">DSM 1112</strain>
    </source>
</reference>
<dbReference type="InterPro" id="IPR037972">
    <property type="entry name" value="RepB_N"/>
</dbReference>
<dbReference type="InterPro" id="IPR036086">
    <property type="entry name" value="ParB/Sulfiredoxin_sf"/>
</dbReference>
<organism evidence="3 4">
    <name type="scientific">Pararhizobium capsulatum DSM 1112</name>
    <dbReference type="NCBI Taxonomy" id="1121113"/>
    <lineage>
        <taxon>Bacteria</taxon>
        <taxon>Pseudomonadati</taxon>
        <taxon>Pseudomonadota</taxon>
        <taxon>Alphaproteobacteria</taxon>
        <taxon>Hyphomicrobiales</taxon>
        <taxon>Rhizobiaceae</taxon>
        <taxon>Rhizobium/Agrobacterium group</taxon>
        <taxon>Pararhizobium</taxon>
    </lineage>
</organism>
<name>A0ABU0BV61_9HYPH</name>
<comment type="similarity">
    <text evidence="1">Belongs to the ParB family.</text>
</comment>
<evidence type="ECO:0000259" key="2">
    <source>
        <dbReference type="SMART" id="SM00470"/>
    </source>
</evidence>
<dbReference type="InterPro" id="IPR004437">
    <property type="entry name" value="ParB/RepB/Spo0J"/>
</dbReference>